<organism evidence="1">
    <name type="scientific">Arundo donax</name>
    <name type="common">Giant reed</name>
    <name type="synonym">Donax arundinaceus</name>
    <dbReference type="NCBI Taxonomy" id="35708"/>
    <lineage>
        <taxon>Eukaryota</taxon>
        <taxon>Viridiplantae</taxon>
        <taxon>Streptophyta</taxon>
        <taxon>Embryophyta</taxon>
        <taxon>Tracheophyta</taxon>
        <taxon>Spermatophyta</taxon>
        <taxon>Magnoliopsida</taxon>
        <taxon>Liliopsida</taxon>
        <taxon>Poales</taxon>
        <taxon>Poaceae</taxon>
        <taxon>PACMAD clade</taxon>
        <taxon>Arundinoideae</taxon>
        <taxon>Arundineae</taxon>
        <taxon>Arundo</taxon>
    </lineage>
</organism>
<sequence length="49" mass="5571">MPHRTTRPLGSHPITQATSEQPCLSWSNNQACFLLFSTEHRFRALANCN</sequence>
<name>A0A0A8YHU6_ARUDO</name>
<dbReference type="AlphaFoldDB" id="A0A0A8YHU6"/>
<evidence type="ECO:0000313" key="1">
    <source>
        <dbReference type="EMBL" id="JAD22252.1"/>
    </source>
</evidence>
<reference evidence="1" key="2">
    <citation type="journal article" date="2015" name="Data Brief">
        <title>Shoot transcriptome of the giant reed, Arundo donax.</title>
        <authorList>
            <person name="Barrero R.A."/>
            <person name="Guerrero F.D."/>
            <person name="Moolhuijzen P."/>
            <person name="Goolsby J.A."/>
            <person name="Tidwell J."/>
            <person name="Bellgard S.E."/>
            <person name="Bellgard M.I."/>
        </authorList>
    </citation>
    <scope>NUCLEOTIDE SEQUENCE</scope>
    <source>
        <tissue evidence="1">Shoot tissue taken approximately 20 cm above the soil surface</tissue>
    </source>
</reference>
<proteinExistence type="predicted"/>
<reference evidence="1" key="1">
    <citation type="submission" date="2014-09" db="EMBL/GenBank/DDBJ databases">
        <authorList>
            <person name="Magalhaes I.L.F."/>
            <person name="Oliveira U."/>
            <person name="Santos F.R."/>
            <person name="Vidigal T.H.D.A."/>
            <person name="Brescovit A.D."/>
            <person name="Santos A.J."/>
        </authorList>
    </citation>
    <scope>NUCLEOTIDE SEQUENCE</scope>
    <source>
        <tissue evidence="1">Shoot tissue taken approximately 20 cm above the soil surface</tissue>
    </source>
</reference>
<dbReference type="EMBL" id="GBRH01275643">
    <property type="protein sequence ID" value="JAD22252.1"/>
    <property type="molecule type" value="Transcribed_RNA"/>
</dbReference>
<protein>
    <submittedName>
        <fullName evidence="1">Uncharacterized protein</fullName>
    </submittedName>
</protein>
<accession>A0A0A8YHU6</accession>